<gene>
    <name evidence="2" type="ORF">METZ01_LOCUS126032</name>
</gene>
<dbReference type="PANTHER" id="PTHR40446:SF2">
    <property type="entry name" value="N-ACETYLGLUCOSAMINE-1-PHOSPHODIESTER ALPHA-N-ACETYLGLUCOSAMINIDASE"/>
    <property type="match status" value="1"/>
</dbReference>
<protein>
    <recommendedName>
        <fullName evidence="1">Phosphodiester glycosidase domain-containing protein</fullName>
    </recommendedName>
</protein>
<feature type="domain" description="Phosphodiester glycosidase" evidence="1">
    <location>
        <begin position="89"/>
        <end position="304"/>
    </location>
</feature>
<reference evidence="2" key="1">
    <citation type="submission" date="2018-05" db="EMBL/GenBank/DDBJ databases">
        <authorList>
            <person name="Lanie J.A."/>
            <person name="Ng W.-L."/>
            <person name="Kazmierczak K.M."/>
            <person name="Andrzejewski T.M."/>
            <person name="Davidsen T.M."/>
            <person name="Wayne K.J."/>
            <person name="Tettelin H."/>
            <person name="Glass J.I."/>
            <person name="Rusch D."/>
            <person name="Podicherti R."/>
            <person name="Tsui H.-C.T."/>
            <person name="Winkler M.E."/>
        </authorList>
    </citation>
    <scope>NUCLEOTIDE SEQUENCE</scope>
</reference>
<sequence length="307" mass="34178">MNIVFLIYTLSFFACSPVIRQEKINMYWEQMDIELPSGIIVFSGENKTIPLKAWVAKVDYSNRDNKIAILSSTDSDHKETPEQFAQRTNAIIVINAGYFLTDNKSASHVGLLKTEGLLKEPASHTVYRDNSQYYVSRGAFGIDSFGTVDIAWASTRNDTIFVWDQAIQNRPGKPILSLDFAKGKPWNMSEAVHAGPVLITDGKINITTEEEVFFNTPIAGVQPRSAIGYTKNGELIIMVVDGRQADSRGVYLEELALLMSQFHCLEAMNLDGGGSSAMVLNRELINRPSGLFLQREVMSAIGVYHQE</sequence>
<dbReference type="InterPro" id="IPR018711">
    <property type="entry name" value="NAGPA"/>
</dbReference>
<proteinExistence type="predicted"/>
<organism evidence="2">
    <name type="scientific">marine metagenome</name>
    <dbReference type="NCBI Taxonomy" id="408172"/>
    <lineage>
        <taxon>unclassified sequences</taxon>
        <taxon>metagenomes</taxon>
        <taxon>ecological metagenomes</taxon>
    </lineage>
</organism>
<dbReference type="Pfam" id="PF09992">
    <property type="entry name" value="NAGPA"/>
    <property type="match status" value="1"/>
</dbReference>
<accession>A0A381Y806</accession>
<dbReference type="EMBL" id="UINC01017606">
    <property type="protein sequence ID" value="SVA73178.1"/>
    <property type="molecule type" value="Genomic_DNA"/>
</dbReference>
<dbReference type="PANTHER" id="PTHR40446">
    <property type="entry name" value="N-ACETYLGLUCOSAMINE-1-PHOSPHODIESTER ALPHA-N-ACETYLGLUCOSAMINIDASE"/>
    <property type="match status" value="1"/>
</dbReference>
<evidence type="ECO:0000313" key="2">
    <source>
        <dbReference type="EMBL" id="SVA73178.1"/>
    </source>
</evidence>
<dbReference type="AlphaFoldDB" id="A0A381Y806"/>
<name>A0A381Y806_9ZZZZ</name>
<evidence type="ECO:0000259" key="1">
    <source>
        <dbReference type="Pfam" id="PF09992"/>
    </source>
</evidence>